<dbReference type="EMBL" id="WKQP01000010">
    <property type="protein sequence ID" value="MSC60141.1"/>
    <property type="molecule type" value="Genomic_DNA"/>
</dbReference>
<evidence type="ECO:0000259" key="2">
    <source>
        <dbReference type="PROSITE" id="PS51154"/>
    </source>
</evidence>
<dbReference type="AlphaFoldDB" id="A0A6L5T7H2"/>
<dbReference type="PANTHER" id="PTHR12521">
    <property type="entry name" value="PROTEIN C6ORF130"/>
    <property type="match status" value="1"/>
</dbReference>
<dbReference type="SUPFAM" id="SSF52949">
    <property type="entry name" value="Macro domain-like"/>
    <property type="match status" value="1"/>
</dbReference>
<sequence length="149" mass="16673">MVREITGDLLSCDADVICHQVNYYGVMGGGIAAAIRRRVLTDSQYSKYQRLCAAHGDNLLGKVQYLRCKKNRVIANVFSQRDMSTDYPAFRKCMIEVRDWAKEQGYTVAVPGRIGCGIAGGNWDTVRGILYDIFANDGDLIIVNWDKEA</sequence>
<evidence type="ECO:0000256" key="1">
    <source>
        <dbReference type="ARBA" id="ARBA00035885"/>
    </source>
</evidence>
<protein>
    <submittedName>
        <fullName evidence="3">Appr-1-p processing protein</fullName>
    </submittedName>
</protein>
<comment type="caution">
    <text evidence="3">The sequence shown here is derived from an EMBL/GenBank/DDBJ whole genome shotgun (WGS) entry which is preliminary data.</text>
</comment>
<organism evidence="3 4">
    <name type="scientific">Agathobacter rectalis</name>
    <dbReference type="NCBI Taxonomy" id="39491"/>
    <lineage>
        <taxon>Bacteria</taxon>
        <taxon>Bacillati</taxon>
        <taxon>Bacillota</taxon>
        <taxon>Clostridia</taxon>
        <taxon>Lachnospirales</taxon>
        <taxon>Lachnospiraceae</taxon>
        <taxon>Agathobacter</taxon>
    </lineage>
</organism>
<comment type="catalytic activity">
    <reaction evidence="1">
        <text>an N-(ADP-alpha-D-ribosyl)-thymidine in DNA + H2O = a thymidine in DNA + ADP-D-ribose</text>
        <dbReference type="Rhea" id="RHEA:71655"/>
        <dbReference type="Rhea" id="RHEA-COMP:13556"/>
        <dbReference type="Rhea" id="RHEA-COMP:18051"/>
        <dbReference type="ChEBI" id="CHEBI:15377"/>
        <dbReference type="ChEBI" id="CHEBI:57967"/>
        <dbReference type="ChEBI" id="CHEBI:137386"/>
        <dbReference type="ChEBI" id="CHEBI:191199"/>
    </reaction>
    <physiologicalReaction direction="left-to-right" evidence="1">
        <dbReference type="Rhea" id="RHEA:71656"/>
    </physiologicalReaction>
</comment>
<dbReference type="PROSITE" id="PS51154">
    <property type="entry name" value="MACRO"/>
    <property type="match status" value="1"/>
</dbReference>
<dbReference type="Pfam" id="PF01661">
    <property type="entry name" value="Macro"/>
    <property type="match status" value="1"/>
</dbReference>
<reference evidence="3 4" key="1">
    <citation type="journal article" date="2019" name="Nat. Med.">
        <title>A library of human gut bacterial isolates paired with longitudinal multiomics data enables mechanistic microbiome research.</title>
        <authorList>
            <person name="Poyet M."/>
            <person name="Groussin M."/>
            <person name="Gibbons S.M."/>
            <person name="Avila-Pacheco J."/>
            <person name="Jiang X."/>
            <person name="Kearney S.M."/>
            <person name="Perrotta A.R."/>
            <person name="Berdy B."/>
            <person name="Zhao S."/>
            <person name="Lieberman T.D."/>
            <person name="Swanson P.K."/>
            <person name="Smith M."/>
            <person name="Roesemann S."/>
            <person name="Alexander J.E."/>
            <person name="Rich S.A."/>
            <person name="Livny J."/>
            <person name="Vlamakis H."/>
            <person name="Clish C."/>
            <person name="Bullock K."/>
            <person name="Deik A."/>
            <person name="Scott J."/>
            <person name="Pierce K.A."/>
            <person name="Xavier R.J."/>
            <person name="Alm E.J."/>
        </authorList>
    </citation>
    <scope>NUCLEOTIDE SEQUENCE [LARGE SCALE GENOMIC DNA]</scope>
    <source>
        <strain evidence="3 4">BIOML-A11</strain>
    </source>
</reference>
<gene>
    <name evidence="3" type="ORF">GKE07_08015</name>
</gene>
<dbReference type="GO" id="GO:0140291">
    <property type="term" value="P:peptidyl-glutamate ADP-deribosylation"/>
    <property type="evidence" value="ECO:0007669"/>
    <property type="project" value="TreeGrafter"/>
</dbReference>
<dbReference type="InterPro" id="IPR043472">
    <property type="entry name" value="Macro_dom-like"/>
</dbReference>
<name>A0A6L5T7H2_9FIRM</name>
<dbReference type="RefSeq" id="WP_154266957.1">
    <property type="nucleotide sequence ID" value="NZ_WKQP01000010.1"/>
</dbReference>
<dbReference type="Proteomes" id="UP000479563">
    <property type="component" value="Unassembled WGS sequence"/>
</dbReference>
<evidence type="ECO:0000313" key="3">
    <source>
        <dbReference type="EMBL" id="MSC60141.1"/>
    </source>
</evidence>
<evidence type="ECO:0000313" key="4">
    <source>
        <dbReference type="Proteomes" id="UP000479563"/>
    </source>
</evidence>
<dbReference type="InterPro" id="IPR050892">
    <property type="entry name" value="ADP-ribose_metab_enzymes"/>
</dbReference>
<dbReference type="PANTHER" id="PTHR12521:SF0">
    <property type="entry name" value="ADP-RIBOSE GLYCOHYDROLASE OARD1"/>
    <property type="match status" value="1"/>
</dbReference>
<dbReference type="InterPro" id="IPR002589">
    <property type="entry name" value="Macro_dom"/>
</dbReference>
<proteinExistence type="predicted"/>
<dbReference type="SMART" id="SM00506">
    <property type="entry name" value="A1pp"/>
    <property type="match status" value="1"/>
</dbReference>
<dbReference type="Gene3D" id="3.40.220.10">
    <property type="entry name" value="Leucine Aminopeptidase, subunit E, domain 1"/>
    <property type="match status" value="1"/>
</dbReference>
<accession>A0A6L5T7H2</accession>
<feature type="domain" description="Macro" evidence="2">
    <location>
        <begin position="1"/>
        <end position="149"/>
    </location>
</feature>